<keyword evidence="7 9" id="KW-0472">Membrane</keyword>
<dbReference type="FunFam" id="1.20.1080.10:FF:000019">
    <property type="entry name" value="AQuaPorin or aquaglyceroporin related"/>
    <property type="match status" value="1"/>
</dbReference>
<evidence type="ECO:0000256" key="8">
    <source>
        <dbReference type="RuleBase" id="RU000477"/>
    </source>
</evidence>
<dbReference type="OrthoDB" id="3222at2759"/>
<accession>A0A811LDM4</accession>
<feature type="transmembrane region" description="Helical" evidence="9">
    <location>
        <begin position="34"/>
        <end position="53"/>
    </location>
</feature>
<dbReference type="InterPro" id="IPR022357">
    <property type="entry name" value="MIP_CS"/>
</dbReference>
<dbReference type="PRINTS" id="PR00783">
    <property type="entry name" value="MINTRINSICP"/>
</dbReference>
<feature type="transmembrane region" description="Helical" evidence="9">
    <location>
        <begin position="231"/>
        <end position="251"/>
    </location>
</feature>
<evidence type="ECO:0000256" key="1">
    <source>
        <dbReference type="ARBA" id="ARBA00004127"/>
    </source>
</evidence>
<dbReference type="Pfam" id="PF00230">
    <property type="entry name" value="MIP"/>
    <property type="match status" value="1"/>
</dbReference>
<keyword evidence="4 8" id="KW-0812">Transmembrane</keyword>
<dbReference type="CDD" id="cd00333">
    <property type="entry name" value="MIP"/>
    <property type="match status" value="1"/>
</dbReference>
<dbReference type="Proteomes" id="UP000783686">
    <property type="component" value="Unassembled WGS sequence"/>
</dbReference>
<evidence type="ECO:0000256" key="2">
    <source>
        <dbReference type="ARBA" id="ARBA00006175"/>
    </source>
</evidence>
<evidence type="ECO:0008006" key="12">
    <source>
        <dbReference type="Google" id="ProtNLM"/>
    </source>
</evidence>
<dbReference type="Gene3D" id="1.20.1080.10">
    <property type="entry name" value="Glycerol uptake facilitator protein"/>
    <property type="match status" value="1"/>
</dbReference>
<dbReference type="GO" id="GO:0019755">
    <property type="term" value="P:one-carbon compound transport"/>
    <property type="evidence" value="ECO:0007669"/>
    <property type="project" value="UniProtKB-ARBA"/>
</dbReference>
<evidence type="ECO:0000256" key="7">
    <source>
        <dbReference type="ARBA" id="ARBA00023136"/>
    </source>
</evidence>
<dbReference type="SUPFAM" id="SSF81338">
    <property type="entry name" value="Aquaporin-like"/>
    <property type="match status" value="1"/>
</dbReference>
<dbReference type="EMBL" id="CAJFCW020000005">
    <property type="protein sequence ID" value="CAG9122309.1"/>
    <property type="molecule type" value="Genomic_DNA"/>
</dbReference>
<dbReference type="PANTHER" id="PTHR45665:SF9">
    <property type="entry name" value="AQUAPORIN-8"/>
    <property type="match status" value="1"/>
</dbReference>
<evidence type="ECO:0000256" key="3">
    <source>
        <dbReference type="ARBA" id="ARBA00022448"/>
    </source>
</evidence>
<keyword evidence="6 9" id="KW-1133">Transmembrane helix</keyword>
<evidence type="ECO:0000313" key="10">
    <source>
        <dbReference type="EMBL" id="CAD5226535.1"/>
    </source>
</evidence>
<gene>
    <name evidence="10" type="ORF">BOKJ2_LOCUS12121</name>
</gene>
<comment type="caution">
    <text evidence="10">The sequence shown here is derived from an EMBL/GenBank/DDBJ whole genome shotgun (WGS) entry which is preliminary data.</text>
</comment>
<dbReference type="GO" id="GO:0012505">
    <property type="term" value="C:endomembrane system"/>
    <property type="evidence" value="ECO:0007669"/>
    <property type="project" value="UniProtKB-SubCell"/>
</dbReference>
<comment type="similarity">
    <text evidence="2 8">Belongs to the MIP/aquaporin (TC 1.A.8) family.</text>
</comment>
<evidence type="ECO:0000256" key="4">
    <source>
        <dbReference type="ARBA" id="ARBA00022692"/>
    </source>
</evidence>
<dbReference type="PANTHER" id="PTHR45665">
    <property type="entry name" value="AQUAPORIN-8"/>
    <property type="match status" value="1"/>
</dbReference>
<organism evidence="10 11">
    <name type="scientific">Bursaphelenchus okinawaensis</name>
    <dbReference type="NCBI Taxonomy" id="465554"/>
    <lineage>
        <taxon>Eukaryota</taxon>
        <taxon>Metazoa</taxon>
        <taxon>Ecdysozoa</taxon>
        <taxon>Nematoda</taxon>
        <taxon>Chromadorea</taxon>
        <taxon>Rhabditida</taxon>
        <taxon>Tylenchina</taxon>
        <taxon>Tylenchomorpha</taxon>
        <taxon>Aphelenchoidea</taxon>
        <taxon>Aphelenchoididae</taxon>
        <taxon>Bursaphelenchus</taxon>
    </lineage>
</organism>
<dbReference type="GO" id="GO:0015250">
    <property type="term" value="F:water channel activity"/>
    <property type="evidence" value="ECO:0007669"/>
    <property type="project" value="TreeGrafter"/>
</dbReference>
<feature type="transmembrane region" description="Helical" evidence="9">
    <location>
        <begin position="179"/>
        <end position="201"/>
    </location>
</feature>
<keyword evidence="3 8" id="KW-0813">Transport</keyword>
<name>A0A811LDM4_9BILA</name>
<dbReference type="EMBL" id="CAJFDH010000005">
    <property type="protein sequence ID" value="CAD5226535.1"/>
    <property type="molecule type" value="Genomic_DNA"/>
</dbReference>
<evidence type="ECO:0000256" key="6">
    <source>
        <dbReference type="ARBA" id="ARBA00022989"/>
    </source>
</evidence>
<dbReference type="InterPro" id="IPR034294">
    <property type="entry name" value="Aquaporin_transptr"/>
</dbReference>
<reference evidence="10" key="1">
    <citation type="submission" date="2020-09" db="EMBL/GenBank/DDBJ databases">
        <authorList>
            <person name="Kikuchi T."/>
        </authorList>
    </citation>
    <scope>NUCLEOTIDE SEQUENCE</scope>
    <source>
        <strain evidence="10">SH1</strain>
    </source>
</reference>
<feature type="transmembrane region" description="Helical" evidence="9">
    <location>
        <begin position="65"/>
        <end position="83"/>
    </location>
</feature>
<sequence length="261" mass="27869">MAETWERIKIYLKEANIEFMGNGQDRPFGLASKLMAEFLGDLIFVFIGTLAALNGNENNVLTHAAFGHGLTIFVLVCSLGHISGGHFNPAVTLSVTLAGKLHPLLLVPYWLAQLSGGFVGALLVRAVTTLDQYNTLVGGATIPAPGDHWHQNLVTELILTMILCQTVLMCAVDTDKNVLAPLAIGLTVALDIFGGGSISGASMNPARSLGPGVAATILSTVQPTVIWNYHYIYWAGPFAGATVAAFIYRTFFAQSENRLLP</sequence>
<dbReference type="GO" id="GO:0005886">
    <property type="term" value="C:plasma membrane"/>
    <property type="evidence" value="ECO:0007669"/>
    <property type="project" value="TreeGrafter"/>
</dbReference>
<proteinExistence type="inferred from homology"/>
<dbReference type="InterPro" id="IPR000425">
    <property type="entry name" value="MIP"/>
</dbReference>
<keyword evidence="5" id="KW-0677">Repeat</keyword>
<evidence type="ECO:0000256" key="9">
    <source>
        <dbReference type="SAM" id="Phobius"/>
    </source>
</evidence>
<dbReference type="PROSITE" id="PS00221">
    <property type="entry name" value="MIP"/>
    <property type="match status" value="1"/>
</dbReference>
<feature type="transmembrane region" description="Helical" evidence="9">
    <location>
        <begin position="104"/>
        <end position="124"/>
    </location>
</feature>
<dbReference type="GO" id="GO:0005737">
    <property type="term" value="C:cytoplasm"/>
    <property type="evidence" value="ECO:0007669"/>
    <property type="project" value="UniProtKB-ARBA"/>
</dbReference>
<dbReference type="Proteomes" id="UP000614601">
    <property type="component" value="Unassembled WGS sequence"/>
</dbReference>
<dbReference type="InterPro" id="IPR023271">
    <property type="entry name" value="Aquaporin-like"/>
</dbReference>
<dbReference type="AlphaFoldDB" id="A0A811LDM4"/>
<evidence type="ECO:0000313" key="11">
    <source>
        <dbReference type="Proteomes" id="UP000614601"/>
    </source>
</evidence>
<evidence type="ECO:0000256" key="5">
    <source>
        <dbReference type="ARBA" id="ARBA00022737"/>
    </source>
</evidence>
<protein>
    <recommendedName>
        <fullName evidence="12">Aquaporin</fullName>
    </recommendedName>
</protein>
<comment type="subcellular location">
    <subcellularLocation>
        <location evidence="1">Endomembrane system</location>
        <topology evidence="1">Multi-pass membrane protein</topology>
    </subcellularLocation>
</comment>
<keyword evidence="11" id="KW-1185">Reference proteome</keyword>